<dbReference type="Proteomes" id="UP000693970">
    <property type="component" value="Unassembled WGS sequence"/>
</dbReference>
<evidence type="ECO:0000313" key="2">
    <source>
        <dbReference type="Proteomes" id="UP000693970"/>
    </source>
</evidence>
<dbReference type="InterPro" id="IPR003197">
    <property type="entry name" value="QCR7"/>
</dbReference>
<proteinExistence type="predicted"/>
<accession>A0A9K3LZF7</accession>
<protein>
    <submittedName>
        <fullName evidence="1">Ubiquinol-cytochrome C reductase complex 14kD subunit</fullName>
    </submittedName>
</protein>
<reference evidence="1" key="2">
    <citation type="submission" date="2021-04" db="EMBL/GenBank/DDBJ databases">
        <authorList>
            <person name="Podell S."/>
        </authorList>
    </citation>
    <scope>NUCLEOTIDE SEQUENCE</scope>
    <source>
        <strain evidence="1">Hildebrandi</strain>
    </source>
</reference>
<reference evidence="1" key="1">
    <citation type="journal article" date="2021" name="Sci. Rep.">
        <title>Diploid genomic architecture of Nitzschia inconspicua, an elite biomass production diatom.</title>
        <authorList>
            <person name="Oliver A."/>
            <person name="Podell S."/>
            <person name="Pinowska A."/>
            <person name="Traller J.C."/>
            <person name="Smith S.R."/>
            <person name="McClure R."/>
            <person name="Beliaev A."/>
            <person name="Bohutskyi P."/>
            <person name="Hill E.A."/>
            <person name="Rabines A."/>
            <person name="Zheng H."/>
            <person name="Allen L.Z."/>
            <person name="Kuo A."/>
            <person name="Grigoriev I.V."/>
            <person name="Allen A.E."/>
            <person name="Hazlebeck D."/>
            <person name="Allen E.E."/>
        </authorList>
    </citation>
    <scope>NUCLEOTIDE SEQUENCE</scope>
    <source>
        <strain evidence="1">Hildebrandi</strain>
    </source>
</reference>
<dbReference type="EMBL" id="JAGRRH010000004">
    <property type="protein sequence ID" value="KAG7371224.1"/>
    <property type="molecule type" value="Genomic_DNA"/>
</dbReference>
<dbReference type="GO" id="GO:0006122">
    <property type="term" value="P:mitochondrial electron transport, ubiquinol to cytochrome c"/>
    <property type="evidence" value="ECO:0007669"/>
    <property type="project" value="InterPro"/>
</dbReference>
<evidence type="ECO:0000313" key="1">
    <source>
        <dbReference type="EMBL" id="KAG7371224.1"/>
    </source>
</evidence>
<dbReference type="GO" id="GO:0005739">
    <property type="term" value="C:mitochondrion"/>
    <property type="evidence" value="ECO:0007669"/>
    <property type="project" value="GOC"/>
</dbReference>
<dbReference type="Pfam" id="PF02271">
    <property type="entry name" value="UCR_14kD"/>
    <property type="match status" value="1"/>
</dbReference>
<dbReference type="PANTHER" id="PTHR12022">
    <property type="entry name" value="UBIQUINOL-CYTOCHROME C REDUCTASE COMPLEX 14 KD PROTEIN"/>
    <property type="match status" value="1"/>
</dbReference>
<sequence length="185" mass="21208">MTCLSRASTLVLVTHIRVIPLHIRFANAAQTTNKYGFCYEYDCPPYVVPGSNRAKANKEVLFIHTHKHKMSALVKVFDPILKVAARAYQGALSTELNKMGLRYEDLMSRDEPEVNEALELADPDVVEGRYRRLKRASDLAFKQKELQDYAPDMILEPFKREISADVDKILNRDLEFDLLNNHKKG</sequence>
<gene>
    <name evidence="1" type="ORF">IV203_019794</name>
</gene>
<keyword evidence="2" id="KW-1185">Reference proteome</keyword>
<name>A0A9K3LZF7_9STRA</name>
<comment type="caution">
    <text evidence="1">The sequence shown here is derived from an EMBL/GenBank/DDBJ whole genome shotgun (WGS) entry which is preliminary data.</text>
</comment>
<dbReference type="OrthoDB" id="425749at2759"/>
<organism evidence="1 2">
    <name type="scientific">Nitzschia inconspicua</name>
    <dbReference type="NCBI Taxonomy" id="303405"/>
    <lineage>
        <taxon>Eukaryota</taxon>
        <taxon>Sar</taxon>
        <taxon>Stramenopiles</taxon>
        <taxon>Ochrophyta</taxon>
        <taxon>Bacillariophyta</taxon>
        <taxon>Bacillariophyceae</taxon>
        <taxon>Bacillariophycidae</taxon>
        <taxon>Bacillariales</taxon>
        <taxon>Bacillariaceae</taxon>
        <taxon>Nitzschia</taxon>
    </lineage>
</organism>
<dbReference type="AlphaFoldDB" id="A0A9K3LZF7"/>
<dbReference type="PANTHER" id="PTHR12022:SF0">
    <property type="entry name" value="CYTOCHROME B-C1 COMPLEX SUBUNIT 7"/>
    <property type="match status" value="1"/>
</dbReference>